<protein>
    <submittedName>
        <fullName evidence="1">Tellurite resistance protein</fullName>
    </submittedName>
</protein>
<dbReference type="EMBL" id="FIZP01000014">
    <property type="protein sequence ID" value="CZE49116.1"/>
    <property type="molecule type" value="Genomic_DNA"/>
</dbReference>
<evidence type="ECO:0000313" key="2">
    <source>
        <dbReference type="Proteomes" id="UP000069632"/>
    </source>
</evidence>
<dbReference type="InterPro" id="IPR029024">
    <property type="entry name" value="TerB-like"/>
</dbReference>
<name>A0A128EK34_9BACT</name>
<dbReference type="Proteomes" id="UP000069632">
    <property type="component" value="Unassembled WGS sequence"/>
</dbReference>
<dbReference type="RefSeq" id="WP_075495009.1">
    <property type="nucleotide sequence ID" value="NZ_CP053844.1"/>
</dbReference>
<dbReference type="AlphaFoldDB" id="A0A128EK34"/>
<dbReference type="OrthoDB" id="5345601at2"/>
<gene>
    <name evidence="1" type="ORF">ERS672216_01757</name>
</gene>
<organism evidence="1 2">
    <name type="scientific">Campylobacter geochelonis</name>
    <dbReference type="NCBI Taxonomy" id="1780362"/>
    <lineage>
        <taxon>Bacteria</taxon>
        <taxon>Pseudomonadati</taxon>
        <taxon>Campylobacterota</taxon>
        <taxon>Epsilonproteobacteria</taxon>
        <taxon>Campylobacterales</taxon>
        <taxon>Campylobacteraceae</taxon>
        <taxon>Campylobacter</taxon>
    </lineage>
</organism>
<evidence type="ECO:0000313" key="1">
    <source>
        <dbReference type="EMBL" id="CZE49116.1"/>
    </source>
</evidence>
<dbReference type="SUPFAM" id="SSF158682">
    <property type="entry name" value="TerB-like"/>
    <property type="match status" value="1"/>
</dbReference>
<sequence length="155" mass="18128">MLLYMLGEEAKKIFLDLAIICTRSDGIIDEVEDKILQEYCDEMNLKAPEKQLRYDAIIENFTEDFNEYRIKIEKNIYSLDEKASKIAYFELFALTIKRDGSLSAIETDILKRLRKKINERDHNLSTKMKNLAKNIVASLNFVDEIEAMYAESKRS</sequence>
<accession>A0A128EK34</accession>
<proteinExistence type="predicted"/>
<dbReference type="Gene3D" id="1.10.3680.10">
    <property type="entry name" value="TerB-like"/>
    <property type="match status" value="1"/>
</dbReference>
<keyword evidence="2" id="KW-1185">Reference proteome</keyword>
<reference evidence="1 2" key="1">
    <citation type="submission" date="2016-02" db="EMBL/GenBank/DDBJ databases">
        <authorList>
            <consortium name="Pathogen Informatics"/>
        </authorList>
    </citation>
    <scope>NUCLEOTIDE SEQUENCE [LARGE SCALE GENOMIC DNA]</scope>
    <source>
        <strain evidence="1 2">RC20</strain>
    </source>
</reference>